<reference evidence="3 4" key="2">
    <citation type="submission" date="2024-05" db="EMBL/GenBank/DDBJ databases">
        <authorList>
            <person name="Chen Y."/>
            <person name="Shah S."/>
            <person name="Dougan E. K."/>
            <person name="Thang M."/>
            <person name="Chan C."/>
        </authorList>
    </citation>
    <scope>NUCLEOTIDE SEQUENCE [LARGE SCALE GENOMIC DNA]</scope>
</reference>
<dbReference type="Proteomes" id="UP001152797">
    <property type="component" value="Unassembled WGS sequence"/>
</dbReference>
<gene>
    <name evidence="2" type="ORF">C1SCF055_LOCUS38057</name>
</gene>
<keyword evidence="1" id="KW-1133">Transmembrane helix</keyword>
<feature type="transmembrane region" description="Helical" evidence="1">
    <location>
        <begin position="156"/>
        <end position="177"/>
    </location>
</feature>
<evidence type="ECO:0000313" key="4">
    <source>
        <dbReference type="Proteomes" id="UP001152797"/>
    </source>
</evidence>
<dbReference type="AlphaFoldDB" id="A0A9P1DPB6"/>
<name>A0A9P1DPB6_9DINO</name>
<keyword evidence="1" id="KW-0472">Membrane</keyword>
<proteinExistence type="predicted"/>
<comment type="caution">
    <text evidence="2">The sequence shown here is derived from an EMBL/GenBank/DDBJ whole genome shotgun (WGS) entry which is preliminary data.</text>
</comment>
<dbReference type="EMBL" id="CAMXCT010005691">
    <property type="protein sequence ID" value="CAI4013052.1"/>
    <property type="molecule type" value="Genomic_DNA"/>
</dbReference>
<sequence length="178" mass="20062">MALKLYHATSEYAADRIEQEGFRCGTHGFAGGAIYFSQNPDGACRKYRNGRGNPDILIECVVRLGRMLEAAKNTVRGEDVRHRGFDSVKISGLDVYAVFEAWRVNIVTFRRIGGFAFPSMRALRFEEQRQREERQRVQQLQQIQQRQQPPSPEPGWLPLAILGGVVLVAMAALTGVVR</sequence>
<reference evidence="2" key="1">
    <citation type="submission" date="2022-10" db="EMBL/GenBank/DDBJ databases">
        <authorList>
            <person name="Chen Y."/>
            <person name="Dougan E. K."/>
            <person name="Chan C."/>
            <person name="Rhodes N."/>
            <person name="Thang M."/>
        </authorList>
    </citation>
    <scope>NUCLEOTIDE SEQUENCE</scope>
</reference>
<keyword evidence="1" id="KW-0812">Transmembrane</keyword>
<dbReference type="EMBL" id="CAMXCT020005691">
    <property type="protein sequence ID" value="CAL1166427.1"/>
    <property type="molecule type" value="Genomic_DNA"/>
</dbReference>
<evidence type="ECO:0000313" key="2">
    <source>
        <dbReference type="EMBL" id="CAI4013052.1"/>
    </source>
</evidence>
<dbReference type="Gene3D" id="3.90.228.10">
    <property type="match status" value="1"/>
</dbReference>
<protein>
    <submittedName>
        <fullName evidence="3">PARP catalytic domain-containing protein</fullName>
    </submittedName>
</protein>
<dbReference type="SUPFAM" id="SSF56399">
    <property type="entry name" value="ADP-ribosylation"/>
    <property type="match status" value="1"/>
</dbReference>
<keyword evidence="4" id="KW-1185">Reference proteome</keyword>
<dbReference type="EMBL" id="CAMXCT030005691">
    <property type="protein sequence ID" value="CAL4800364.1"/>
    <property type="molecule type" value="Genomic_DNA"/>
</dbReference>
<evidence type="ECO:0000256" key="1">
    <source>
        <dbReference type="SAM" id="Phobius"/>
    </source>
</evidence>
<dbReference type="OrthoDB" id="10479301at2759"/>
<evidence type="ECO:0000313" key="3">
    <source>
        <dbReference type="EMBL" id="CAL4800364.1"/>
    </source>
</evidence>
<organism evidence="2">
    <name type="scientific">Cladocopium goreaui</name>
    <dbReference type="NCBI Taxonomy" id="2562237"/>
    <lineage>
        <taxon>Eukaryota</taxon>
        <taxon>Sar</taxon>
        <taxon>Alveolata</taxon>
        <taxon>Dinophyceae</taxon>
        <taxon>Suessiales</taxon>
        <taxon>Symbiodiniaceae</taxon>
        <taxon>Cladocopium</taxon>
    </lineage>
</organism>
<accession>A0A9P1DPB6</accession>